<evidence type="ECO:0000256" key="5">
    <source>
        <dbReference type="ARBA" id="ARBA00023128"/>
    </source>
</evidence>
<dbReference type="GO" id="GO:0005762">
    <property type="term" value="C:mitochondrial large ribosomal subunit"/>
    <property type="evidence" value="ECO:0007669"/>
    <property type="project" value="TreeGrafter"/>
</dbReference>
<gene>
    <name evidence="10" type="ORF">MPSI1_001456</name>
</gene>
<accession>A0AAF0FAN7</accession>
<proteinExistence type="inferred from homology"/>
<dbReference type="Gene3D" id="3.90.79.10">
    <property type="entry name" value="Nucleoside Triphosphate Pyrophosphohydrolase"/>
    <property type="match status" value="1"/>
</dbReference>
<dbReference type="PANTHER" id="PTHR13124:SF12">
    <property type="entry name" value="LARGE RIBOSOMAL SUBUNIT PROTEIN ML46"/>
    <property type="match status" value="1"/>
</dbReference>
<comment type="similarity">
    <text evidence="2">Belongs to the mitochondrion-specific ribosomal protein mL46 family.</text>
</comment>
<evidence type="ECO:0000313" key="10">
    <source>
        <dbReference type="EMBL" id="WFD42806.1"/>
    </source>
</evidence>
<evidence type="ECO:0000256" key="6">
    <source>
        <dbReference type="ARBA" id="ARBA00023274"/>
    </source>
</evidence>
<organism evidence="10 11">
    <name type="scientific">Malassezia psittaci</name>
    <dbReference type="NCBI Taxonomy" id="1821823"/>
    <lineage>
        <taxon>Eukaryota</taxon>
        <taxon>Fungi</taxon>
        <taxon>Dikarya</taxon>
        <taxon>Basidiomycota</taxon>
        <taxon>Ustilaginomycotina</taxon>
        <taxon>Malasseziomycetes</taxon>
        <taxon>Malasseziales</taxon>
        <taxon>Malasseziaceae</taxon>
        <taxon>Malassezia</taxon>
    </lineage>
</organism>
<keyword evidence="3" id="KW-0809">Transit peptide</keyword>
<evidence type="ECO:0000256" key="8">
    <source>
        <dbReference type="SAM" id="MobiDB-lite"/>
    </source>
</evidence>
<evidence type="ECO:0000256" key="4">
    <source>
        <dbReference type="ARBA" id="ARBA00022980"/>
    </source>
</evidence>
<feature type="domain" description="Large ribosomal subunit protein mL46 N-terminal" evidence="9">
    <location>
        <begin position="31"/>
        <end position="132"/>
    </location>
</feature>
<dbReference type="Pfam" id="PF11788">
    <property type="entry name" value="MRP-L46"/>
    <property type="match status" value="1"/>
</dbReference>
<keyword evidence="4" id="KW-0689">Ribosomal protein</keyword>
<dbReference type="PANTHER" id="PTHR13124">
    <property type="entry name" value="39S RIBOSOMAL PROTEIN L46, MITOCHONDRIAL PRECURSOR-RELATED"/>
    <property type="match status" value="1"/>
</dbReference>
<reference evidence="10" key="1">
    <citation type="submission" date="2023-02" db="EMBL/GenBank/DDBJ databases">
        <title>Mating type loci evolution in Malassezia.</title>
        <authorList>
            <person name="Coelho M.A."/>
        </authorList>
    </citation>
    <scope>NUCLEOTIDE SEQUENCE</scope>
    <source>
        <strain evidence="10">CBS 14136</strain>
    </source>
</reference>
<dbReference type="EMBL" id="CP118375">
    <property type="protein sequence ID" value="WFD42806.1"/>
    <property type="molecule type" value="Genomic_DNA"/>
</dbReference>
<evidence type="ECO:0000256" key="3">
    <source>
        <dbReference type="ARBA" id="ARBA00022946"/>
    </source>
</evidence>
<comment type="subcellular location">
    <subcellularLocation>
        <location evidence="1">Mitochondrion</location>
    </subcellularLocation>
</comment>
<name>A0AAF0FAN7_9BASI</name>
<feature type="region of interest" description="Disordered" evidence="8">
    <location>
        <begin position="101"/>
        <end position="121"/>
    </location>
</feature>
<evidence type="ECO:0000259" key="9">
    <source>
        <dbReference type="Pfam" id="PF11788"/>
    </source>
</evidence>
<dbReference type="Proteomes" id="UP001214628">
    <property type="component" value="Chromosome 1"/>
</dbReference>
<sequence length="263" mass="29946">MLRSGPSWGTLLRGRRAASTAAKSKNTQNNALKAALLLVRAPVVQKEPSAFEQEFYRFNRQLSQKLQQPFPRDMYFKKGSAAEKRFDEFFNEFQKTWELKTDTKESDATQQETPSESDADLYATMPRTTSADAQNNRRSLERALDRTLYLLVKEKNSWRLPSSLLAADRSKTDSLHQAALSGLKETLGDSMDLWLVSKLPAAVVEGLPKTYILRARVLAGEPIEKNGPEYAWLTKEEVADYLQQDTSEEANTYWTKVRDLLDE</sequence>
<dbReference type="AlphaFoldDB" id="A0AAF0FAN7"/>
<dbReference type="GO" id="GO:0003735">
    <property type="term" value="F:structural constituent of ribosome"/>
    <property type="evidence" value="ECO:0007669"/>
    <property type="project" value="InterPro"/>
</dbReference>
<protein>
    <recommendedName>
        <fullName evidence="7">Large ribosomal subunit protein mL46</fullName>
    </recommendedName>
</protein>
<keyword evidence="5" id="KW-0496">Mitochondrion</keyword>
<evidence type="ECO:0000313" key="11">
    <source>
        <dbReference type="Proteomes" id="UP001214628"/>
    </source>
</evidence>
<dbReference type="InterPro" id="IPR040008">
    <property type="entry name" value="Ribosomal_mL46"/>
</dbReference>
<dbReference type="InterPro" id="IPR033650">
    <property type="entry name" value="Ribosomal_mL46_NUDIX"/>
</dbReference>
<dbReference type="InterPro" id="IPR021757">
    <property type="entry name" value="Ribosomal_mL46_N"/>
</dbReference>
<keyword evidence="11" id="KW-1185">Reference proteome</keyword>
<keyword evidence="6" id="KW-0687">Ribonucleoprotein</keyword>
<evidence type="ECO:0000256" key="2">
    <source>
        <dbReference type="ARBA" id="ARBA00009070"/>
    </source>
</evidence>
<evidence type="ECO:0000256" key="7">
    <source>
        <dbReference type="ARBA" id="ARBA00035190"/>
    </source>
</evidence>
<evidence type="ECO:0000256" key="1">
    <source>
        <dbReference type="ARBA" id="ARBA00004173"/>
    </source>
</evidence>
<dbReference type="CDD" id="cd04661">
    <property type="entry name" value="NUDIX_MRP_L46"/>
    <property type="match status" value="1"/>
</dbReference>